<evidence type="ECO:0000256" key="1">
    <source>
        <dbReference type="ARBA" id="ARBA00001946"/>
    </source>
</evidence>
<dbReference type="EC" id="2.5.1.39" evidence="11 12"/>
<keyword evidence="9 11" id="KW-1133">Transmembrane helix</keyword>
<feature type="transmembrane region" description="Helical" evidence="11">
    <location>
        <begin position="287"/>
        <end position="304"/>
    </location>
</feature>
<evidence type="ECO:0000256" key="4">
    <source>
        <dbReference type="ARBA" id="ARBA00022475"/>
    </source>
</evidence>
<dbReference type="HAMAP" id="MF_01635">
    <property type="entry name" value="UbiA"/>
    <property type="match status" value="1"/>
</dbReference>
<dbReference type="PROSITE" id="PS00943">
    <property type="entry name" value="UBIA"/>
    <property type="match status" value="1"/>
</dbReference>
<gene>
    <name evidence="11 13" type="primary">ubiA</name>
    <name evidence="13" type="ORF">JGUZn3_07900</name>
</gene>
<dbReference type="InterPro" id="IPR039653">
    <property type="entry name" value="Prenyltransferase"/>
</dbReference>
<dbReference type="Proteomes" id="UP000516349">
    <property type="component" value="Chromosome"/>
</dbReference>
<keyword evidence="5 11" id="KW-0997">Cell inner membrane</keyword>
<dbReference type="FunFam" id="1.10.357.140:FF:000003">
    <property type="entry name" value="4-hydroxybenzoate polyprenyltransferase, mitochondrial"/>
    <property type="match status" value="1"/>
</dbReference>
<feature type="transmembrane region" description="Helical" evidence="11">
    <location>
        <begin position="182"/>
        <end position="204"/>
    </location>
</feature>
<keyword evidence="6 11" id="KW-0808">Transferase</keyword>
<comment type="cofactor">
    <cofactor evidence="1 11">
        <name>Mg(2+)</name>
        <dbReference type="ChEBI" id="CHEBI:18420"/>
    </cofactor>
</comment>
<evidence type="ECO:0000256" key="2">
    <source>
        <dbReference type="ARBA" id="ARBA00004141"/>
    </source>
</evidence>
<comment type="pathway">
    <text evidence="11">Cofactor biosynthesis; ubiquinone biosynthesis.</text>
</comment>
<evidence type="ECO:0000313" key="13">
    <source>
        <dbReference type="EMBL" id="QNT78023.1"/>
    </source>
</evidence>
<accession>A0A7H1NQG3</accession>
<keyword evidence="14" id="KW-1185">Reference proteome</keyword>
<feature type="transmembrane region" description="Helical" evidence="11">
    <location>
        <begin position="106"/>
        <end position="126"/>
    </location>
</feature>
<keyword evidence="10 11" id="KW-0472">Membrane</keyword>
<proteinExistence type="inferred from homology"/>
<dbReference type="Gene3D" id="1.20.120.1780">
    <property type="entry name" value="UbiA prenyltransferase"/>
    <property type="match status" value="1"/>
</dbReference>
<organism evidence="13 14">
    <name type="scientific">Entomobacter blattae</name>
    <dbReference type="NCBI Taxonomy" id="2762277"/>
    <lineage>
        <taxon>Bacteria</taxon>
        <taxon>Pseudomonadati</taxon>
        <taxon>Pseudomonadota</taxon>
        <taxon>Alphaproteobacteria</taxon>
        <taxon>Acetobacterales</taxon>
        <taxon>Acetobacteraceae</taxon>
        <taxon>Entomobacter</taxon>
    </lineage>
</organism>
<comment type="function">
    <text evidence="11">Catalyzes the prenylation of para-hydroxybenzoate (PHB) with an all-trans polyprenyl group. Mediates the second step in the final reaction sequence of ubiquinone-8 (UQ-8) biosynthesis, which is the condensation of the polyisoprenoid side chain with PHB, generating the first membrane-bound Q intermediate 3-octaprenyl-4-hydroxybenzoate.</text>
</comment>
<evidence type="ECO:0000313" key="14">
    <source>
        <dbReference type="Proteomes" id="UP000516349"/>
    </source>
</evidence>
<keyword evidence="4 11" id="KW-1003">Cell membrane</keyword>
<dbReference type="GO" id="GO:0006744">
    <property type="term" value="P:ubiquinone biosynthetic process"/>
    <property type="evidence" value="ECO:0007669"/>
    <property type="project" value="UniProtKB-UniRule"/>
</dbReference>
<protein>
    <recommendedName>
        <fullName evidence="11 12">4-hydroxybenzoate octaprenyltransferase</fullName>
        <ecNumber evidence="11 12">2.5.1.39</ecNumber>
    </recommendedName>
    <alternativeName>
        <fullName evidence="11">4-HB polyprenyltransferase</fullName>
    </alternativeName>
</protein>
<dbReference type="FunFam" id="1.20.120.1780:FF:000001">
    <property type="entry name" value="4-hydroxybenzoate octaprenyltransferase"/>
    <property type="match status" value="1"/>
</dbReference>
<dbReference type="InterPro" id="IPR044878">
    <property type="entry name" value="UbiA_sf"/>
</dbReference>
<comment type="similarity">
    <text evidence="3 11">Belongs to the UbiA prenyltransferase family.</text>
</comment>
<dbReference type="InterPro" id="IPR006370">
    <property type="entry name" value="HB_polyprenyltransferase-like"/>
</dbReference>
<feature type="transmembrane region" description="Helical" evidence="11">
    <location>
        <begin position="159"/>
        <end position="176"/>
    </location>
</feature>
<keyword evidence="8 11" id="KW-0812">Transmembrane</keyword>
<feature type="transmembrane region" description="Helical" evidence="11">
    <location>
        <begin position="64"/>
        <end position="85"/>
    </location>
</feature>
<evidence type="ECO:0000256" key="8">
    <source>
        <dbReference type="ARBA" id="ARBA00022692"/>
    </source>
</evidence>
<dbReference type="EMBL" id="CP060244">
    <property type="protein sequence ID" value="QNT78023.1"/>
    <property type="molecule type" value="Genomic_DNA"/>
</dbReference>
<evidence type="ECO:0000256" key="11">
    <source>
        <dbReference type="HAMAP-Rule" id="MF_01635"/>
    </source>
</evidence>
<dbReference type="Gene3D" id="1.10.357.140">
    <property type="entry name" value="UbiA prenyltransferase"/>
    <property type="match status" value="1"/>
</dbReference>
<dbReference type="GO" id="GO:0008412">
    <property type="term" value="F:4-hydroxybenzoate polyprenyltransferase activity"/>
    <property type="evidence" value="ECO:0007669"/>
    <property type="project" value="UniProtKB-UniRule"/>
</dbReference>
<keyword evidence="11" id="KW-0460">Magnesium</keyword>
<sequence>MPLTPTPSDIVYHNWISRLPSSVQPYLILARLDRPIGAWLLFLPGAWSILLAEKTPSIQQFWLLALFGAGSIIMRSAGCVINDLWDRDIDRKVARTADRPLASGQISAKKATIFLAVLLSLGLLILLQLNPLAQILGASSLILVAFYPLAKRYTWWPQLVMGFTFGFGAPLGYAAAANKVDMLLGLVYLATIFWQLGYDTIYGFQDMEDDARIGVKSTSRRWAKTPRRFVAACYCGMIFFLGITGYAAALGILYWGSLALAAAYLCRQIVRLDTTNPSYCLYQFKEHRLIGIIIAIGFGFGHFSF</sequence>
<dbReference type="PANTHER" id="PTHR11048">
    <property type="entry name" value="PRENYLTRANSFERASES"/>
    <property type="match status" value="1"/>
</dbReference>
<dbReference type="RefSeq" id="WP_203414410.1">
    <property type="nucleotide sequence ID" value="NZ_CP060244.1"/>
</dbReference>
<keyword evidence="7 11" id="KW-0831">Ubiquinone biosynthesis</keyword>
<evidence type="ECO:0000256" key="12">
    <source>
        <dbReference type="NCBIfam" id="TIGR01474"/>
    </source>
</evidence>
<feature type="transmembrane region" description="Helical" evidence="11">
    <location>
        <begin position="249"/>
        <end position="266"/>
    </location>
</feature>
<evidence type="ECO:0000256" key="3">
    <source>
        <dbReference type="ARBA" id="ARBA00005985"/>
    </source>
</evidence>
<evidence type="ECO:0000256" key="10">
    <source>
        <dbReference type="ARBA" id="ARBA00023136"/>
    </source>
</evidence>
<evidence type="ECO:0000256" key="5">
    <source>
        <dbReference type="ARBA" id="ARBA00022519"/>
    </source>
</evidence>
<dbReference type="KEGG" id="ebla:JGUZn3_07900"/>
<reference evidence="13 14" key="1">
    <citation type="submission" date="2020-08" db="EMBL/GenBank/DDBJ databases">
        <title>Complete genome sequence of Entomobacter blattae G55GP.</title>
        <authorList>
            <person name="Poehlein A."/>
            <person name="Guzman J."/>
            <person name="Daniel R."/>
            <person name="Vilcinskas A."/>
        </authorList>
    </citation>
    <scope>NUCLEOTIDE SEQUENCE [LARGE SCALE GENOMIC DNA]</scope>
    <source>
        <strain evidence="13 14">G55GP</strain>
    </source>
</reference>
<dbReference type="InterPro" id="IPR030470">
    <property type="entry name" value="UbiA_prenylTrfase_CS"/>
</dbReference>
<dbReference type="GO" id="GO:0005886">
    <property type="term" value="C:plasma membrane"/>
    <property type="evidence" value="ECO:0007669"/>
    <property type="project" value="UniProtKB-SubCell"/>
</dbReference>
<dbReference type="AlphaFoldDB" id="A0A7H1NQG3"/>
<evidence type="ECO:0000256" key="7">
    <source>
        <dbReference type="ARBA" id="ARBA00022688"/>
    </source>
</evidence>
<comment type="subcellular location">
    <subcellularLocation>
        <location evidence="11">Cell inner membrane</location>
        <topology evidence="11">Multi-pass membrane protein</topology>
    </subcellularLocation>
    <subcellularLocation>
        <location evidence="2">Membrane</location>
        <topology evidence="2">Multi-pass membrane protein</topology>
    </subcellularLocation>
</comment>
<dbReference type="NCBIfam" id="TIGR01474">
    <property type="entry name" value="ubiA_proteo"/>
    <property type="match status" value="1"/>
</dbReference>
<evidence type="ECO:0000256" key="9">
    <source>
        <dbReference type="ARBA" id="ARBA00022989"/>
    </source>
</evidence>
<comment type="catalytic activity">
    <reaction evidence="11">
        <text>all-trans-octaprenyl diphosphate + 4-hydroxybenzoate = 4-hydroxy-3-(all-trans-octaprenyl)benzoate + diphosphate</text>
        <dbReference type="Rhea" id="RHEA:27782"/>
        <dbReference type="ChEBI" id="CHEBI:1617"/>
        <dbReference type="ChEBI" id="CHEBI:17879"/>
        <dbReference type="ChEBI" id="CHEBI:33019"/>
        <dbReference type="ChEBI" id="CHEBI:57711"/>
        <dbReference type="EC" id="2.5.1.39"/>
    </reaction>
</comment>
<dbReference type="CDD" id="cd13959">
    <property type="entry name" value="PT_UbiA_COQ2"/>
    <property type="match status" value="1"/>
</dbReference>
<dbReference type="PANTHER" id="PTHR11048:SF28">
    <property type="entry name" value="4-HYDROXYBENZOATE POLYPRENYLTRANSFERASE, MITOCHONDRIAL"/>
    <property type="match status" value="1"/>
</dbReference>
<name>A0A7H1NQG3_9PROT</name>
<dbReference type="InterPro" id="IPR000537">
    <property type="entry name" value="UbiA_prenyltransferase"/>
</dbReference>
<dbReference type="UniPathway" id="UPA00232"/>
<dbReference type="Pfam" id="PF01040">
    <property type="entry name" value="UbiA"/>
    <property type="match status" value="1"/>
</dbReference>
<evidence type="ECO:0000256" key="6">
    <source>
        <dbReference type="ARBA" id="ARBA00022679"/>
    </source>
</evidence>